<evidence type="ECO:0000313" key="2">
    <source>
        <dbReference type="EMBL" id="MPC50786.1"/>
    </source>
</evidence>
<keyword evidence="1" id="KW-1133">Transmembrane helix</keyword>
<gene>
    <name evidence="2" type="ORF">E2C01_044620</name>
</gene>
<keyword evidence="3" id="KW-1185">Reference proteome</keyword>
<dbReference type="EMBL" id="VSRR010009736">
    <property type="protein sequence ID" value="MPC50786.1"/>
    <property type="molecule type" value="Genomic_DNA"/>
</dbReference>
<sequence length="93" mass="10683">MSSVDRDSSSLGVLFCFLKRRDRPEEQTLDGISKVNIFSRLSTLTHQLGTELKRHSLKHRSSRPFSLCFSTLPLVQPLLCFVLAWFLMTGRLK</sequence>
<organism evidence="2 3">
    <name type="scientific">Portunus trituberculatus</name>
    <name type="common">Swimming crab</name>
    <name type="synonym">Neptunus trituberculatus</name>
    <dbReference type="NCBI Taxonomy" id="210409"/>
    <lineage>
        <taxon>Eukaryota</taxon>
        <taxon>Metazoa</taxon>
        <taxon>Ecdysozoa</taxon>
        <taxon>Arthropoda</taxon>
        <taxon>Crustacea</taxon>
        <taxon>Multicrustacea</taxon>
        <taxon>Malacostraca</taxon>
        <taxon>Eumalacostraca</taxon>
        <taxon>Eucarida</taxon>
        <taxon>Decapoda</taxon>
        <taxon>Pleocyemata</taxon>
        <taxon>Brachyura</taxon>
        <taxon>Eubrachyura</taxon>
        <taxon>Portunoidea</taxon>
        <taxon>Portunidae</taxon>
        <taxon>Portuninae</taxon>
        <taxon>Portunus</taxon>
    </lineage>
</organism>
<reference evidence="2 3" key="1">
    <citation type="submission" date="2019-05" db="EMBL/GenBank/DDBJ databases">
        <title>Another draft genome of Portunus trituberculatus and its Hox gene families provides insights of decapod evolution.</title>
        <authorList>
            <person name="Jeong J.-H."/>
            <person name="Song I."/>
            <person name="Kim S."/>
            <person name="Choi T."/>
            <person name="Kim D."/>
            <person name="Ryu S."/>
            <person name="Kim W."/>
        </authorList>
    </citation>
    <scope>NUCLEOTIDE SEQUENCE [LARGE SCALE GENOMIC DNA]</scope>
    <source>
        <tissue evidence="2">Muscle</tissue>
    </source>
</reference>
<protein>
    <submittedName>
        <fullName evidence="2">Uncharacterized protein</fullName>
    </submittedName>
</protein>
<name>A0A5B7FYV5_PORTR</name>
<comment type="caution">
    <text evidence="2">The sequence shown here is derived from an EMBL/GenBank/DDBJ whole genome shotgun (WGS) entry which is preliminary data.</text>
</comment>
<feature type="transmembrane region" description="Helical" evidence="1">
    <location>
        <begin position="64"/>
        <end position="88"/>
    </location>
</feature>
<keyword evidence="1" id="KW-0472">Membrane</keyword>
<dbReference type="AlphaFoldDB" id="A0A5B7FYV5"/>
<keyword evidence="1" id="KW-0812">Transmembrane</keyword>
<evidence type="ECO:0000313" key="3">
    <source>
        <dbReference type="Proteomes" id="UP000324222"/>
    </source>
</evidence>
<accession>A0A5B7FYV5</accession>
<evidence type="ECO:0000256" key="1">
    <source>
        <dbReference type="SAM" id="Phobius"/>
    </source>
</evidence>
<dbReference type="Proteomes" id="UP000324222">
    <property type="component" value="Unassembled WGS sequence"/>
</dbReference>
<proteinExistence type="predicted"/>